<feature type="transmembrane region" description="Helical" evidence="4">
    <location>
        <begin position="770"/>
        <end position="791"/>
    </location>
</feature>
<keyword evidence="4" id="KW-1133">Transmembrane helix</keyword>
<dbReference type="SUPFAM" id="SSF63829">
    <property type="entry name" value="Calcium-dependent phosphotriesterase"/>
    <property type="match status" value="1"/>
</dbReference>
<dbReference type="SUPFAM" id="SSF50998">
    <property type="entry name" value="Quinoprotein alcohol dehydrogenase-like"/>
    <property type="match status" value="1"/>
</dbReference>
<dbReference type="OrthoDB" id="9772100at2"/>
<dbReference type="PANTHER" id="PTHR43547:SF2">
    <property type="entry name" value="HYBRID SIGNAL TRANSDUCTION HISTIDINE KINASE C"/>
    <property type="match status" value="1"/>
</dbReference>
<keyword evidence="4" id="KW-0472">Membrane</keyword>
<dbReference type="EC" id="2.7.13.3" evidence="2"/>
<organism evidence="7 8">
    <name type="scientific">Paraglaciecola mesophila</name>
    <dbReference type="NCBI Taxonomy" id="197222"/>
    <lineage>
        <taxon>Bacteria</taxon>
        <taxon>Pseudomonadati</taxon>
        <taxon>Pseudomonadota</taxon>
        <taxon>Gammaproteobacteria</taxon>
        <taxon>Alteromonadales</taxon>
        <taxon>Alteromonadaceae</taxon>
        <taxon>Paraglaciecola</taxon>
    </lineage>
</organism>
<dbReference type="InterPro" id="IPR004358">
    <property type="entry name" value="Sig_transdc_His_kin-like_C"/>
</dbReference>
<feature type="chain" id="PRO_5032868160" description="histidine kinase" evidence="5">
    <location>
        <begin position="20"/>
        <end position="1053"/>
    </location>
</feature>
<evidence type="ECO:0000256" key="5">
    <source>
        <dbReference type="SAM" id="SignalP"/>
    </source>
</evidence>
<dbReference type="GO" id="GO:0000155">
    <property type="term" value="F:phosphorelay sensor kinase activity"/>
    <property type="evidence" value="ECO:0007669"/>
    <property type="project" value="TreeGrafter"/>
</dbReference>
<reference evidence="7 8" key="1">
    <citation type="submission" date="2019-12" db="EMBL/GenBank/DDBJ databases">
        <title>Genome sequencing and assembly of endphytes of Porphyra tenera.</title>
        <authorList>
            <person name="Park J.M."/>
            <person name="Shin R."/>
            <person name="Jo S.H."/>
        </authorList>
    </citation>
    <scope>NUCLEOTIDE SEQUENCE [LARGE SCALE GENOMIC DNA]</scope>
    <source>
        <strain evidence="7 8">GPM4</strain>
    </source>
</reference>
<dbReference type="InterPro" id="IPR003594">
    <property type="entry name" value="HATPase_dom"/>
</dbReference>
<dbReference type="SMART" id="SM00387">
    <property type="entry name" value="HATPase_c"/>
    <property type="match status" value="1"/>
</dbReference>
<dbReference type="PROSITE" id="PS50109">
    <property type="entry name" value="HIS_KIN"/>
    <property type="match status" value="1"/>
</dbReference>
<dbReference type="PRINTS" id="PR00344">
    <property type="entry name" value="BCTRLSENSOR"/>
</dbReference>
<dbReference type="InterPro" id="IPR005467">
    <property type="entry name" value="His_kinase_dom"/>
</dbReference>
<dbReference type="InterPro" id="IPR011047">
    <property type="entry name" value="Quinoprotein_ADH-like_sf"/>
</dbReference>
<comment type="catalytic activity">
    <reaction evidence="1">
        <text>ATP + protein L-histidine = ADP + protein N-phospho-L-histidine.</text>
        <dbReference type="EC" id="2.7.13.3"/>
    </reaction>
</comment>
<keyword evidence="3" id="KW-0597">Phosphoprotein</keyword>
<dbReference type="InterPro" id="IPR036890">
    <property type="entry name" value="HATPase_C_sf"/>
</dbReference>
<gene>
    <name evidence="7" type="ORF">FX988_02087</name>
</gene>
<protein>
    <recommendedName>
        <fullName evidence="2">histidine kinase</fullName>
        <ecNumber evidence="2">2.7.13.3</ecNumber>
    </recommendedName>
</protein>
<keyword evidence="8" id="KW-1185">Reference proteome</keyword>
<evidence type="ECO:0000313" key="7">
    <source>
        <dbReference type="EMBL" id="QHJ11851.1"/>
    </source>
</evidence>
<evidence type="ECO:0000259" key="6">
    <source>
        <dbReference type="PROSITE" id="PS50109"/>
    </source>
</evidence>
<keyword evidence="4" id="KW-0812">Transmembrane</keyword>
<keyword evidence="5" id="KW-0732">Signal</keyword>
<dbReference type="InterPro" id="IPR011110">
    <property type="entry name" value="Reg_prop"/>
</dbReference>
<dbReference type="KEGG" id="pmes:FX988_02087"/>
<dbReference type="Gene3D" id="2.130.10.10">
    <property type="entry name" value="YVTN repeat-like/Quinoprotein amine dehydrogenase"/>
    <property type="match status" value="2"/>
</dbReference>
<evidence type="ECO:0000256" key="2">
    <source>
        <dbReference type="ARBA" id="ARBA00012438"/>
    </source>
</evidence>
<dbReference type="Pfam" id="PF02518">
    <property type="entry name" value="HATPase_c"/>
    <property type="match status" value="1"/>
</dbReference>
<feature type="domain" description="Histidine kinase" evidence="6">
    <location>
        <begin position="826"/>
        <end position="1052"/>
    </location>
</feature>
<dbReference type="RefSeq" id="WP_160179647.1">
    <property type="nucleotide sequence ID" value="NZ_CP047656.1"/>
</dbReference>
<dbReference type="AlphaFoldDB" id="A0A857JLH9"/>
<keyword evidence="7" id="KW-0808">Transferase</keyword>
<keyword evidence="7" id="KW-0418">Kinase</keyword>
<dbReference type="PANTHER" id="PTHR43547">
    <property type="entry name" value="TWO-COMPONENT HISTIDINE KINASE"/>
    <property type="match status" value="1"/>
</dbReference>
<dbReference type="Gene3D" id="3.30.565.10">
    <property type="entry name" value="Histidine kinase-like ATPase, C-terminal domain"/>
    <property type="match status" value="1"/>
</dbReference>
<sequence length="1053" mass="119596">MQFFTLFISLILCSFSALSVPQTEQQAVKRDFYFDNISLEQGLNQASVYSLANDQYGFTWIGTQDGLHRFDGNRVTLVDLSPSSLPKYRYIRDIKAFDEHLFVATLDGLVVIDQLTGNKQYVELTGAGVYSITQVRDTFWLGTDRGIYILNNALHIEAFYGGESSPHSLPINYCDKAKQTEECHFFVRKILYDTEREKVWFSGNNELFTYSLEDQQFSRQLLSHQSTQNNHIQDMLLDTEDGLWLATDNGLHLISASGEHQHIYADSDIPGTLSANRVLTLALDINNTLWVGTRLGLNFRSLDAKQPLQRGWTNIYNNNLSNHSLLSNTVRKIVLDEAGRIWVGTNRGLSVTNLQRKQVAIYRATDSQTYNNYILSFTEHQPGEFWVGTLAGLYLFDESRALPIPALAKNVIYDTLQIGDFLWVAARNNLYQIHARTHEVIQHFDETNSPIGASYNYKLAFKNDTLWIGSTVGLVSFDTNNRTWQVWASEHAIGRKDIYTLTIKDTEVLIGTGAGLSIFDLSNHQFRHFDEHNSELKTDWVFDITPWRDEKYFVATDGGVYIFDKKLSSFEYLGITQGNAYSIVMPKPAPDLQDDTLWVTSNNGVYKYSVQSGVALVFKEEHGLSSNEHNLNAALLDSQQRLVLGTINGFVVFDPKTFITNEAPSYSRVISSIDYAEDTYDLWQKVPQITSVPMFLTQQLTLDWTVQDFTLTFSNPYFGLVSPEAKNIDYRTPNLSLSRLENGQFTIPLSTKNDDVLSVEKKGHPLLSPIAYFGYLILVSLLIFIILKWLYDRRYTRMLVNKNRMISEQHTQIKQHLTFKENLYLQIQHSFKSPIFASIGLSKQIDKRLQQSEILTHGDIDSLKRKNHKLQSALNDTSELIDELLQLSKQGYQTPIFTLQAIRPTIRKTIELLQPIAHDTGVSIEVEIASSIHNELSLLAPEKALFLILENLLSNAIKFSEQGGVVNVFAELQGAQLQVNIRDKGCGFDEQDLEKIFQLHYRSNSNSYKSRGSGVGLTNVKSLLDILSGSIDFVTKNNNKGTNVWIKIPLSET</sequence>
<feature type="signal peptide" evidence="5">
    <location>
        <begin position="1"/>
        <end position="19"/>
    </location>
</feature>
<proteinExistence type="predicted"/>
<dbReference type="InterPro" id="IPR015943">
    <property type="entry name" value="WD40/YVTN_repeat-like_dom_sf"/>
</dbReference>
<evidence type="ECO:0000256" key="3">
    <source>
        <dbReference type="ARBA" id="ARBA00022553"/>
    </source>
</evidence>
<evidence type="ECO:0000256" key="4">
    <source>
        <dbReference type="SAM" id="Phobius"/>
    </source>
</evidence>
<dbReference type="EMBL" id="CP047656">
    <property type="protein sequence ID" value="QHJ11851.1"/>
    <property type="molecule type" value="Genomic_DNA"/>
</dbReference>
<dbReference type="CDD" id="cd00075">
    <property type="entry name" value="HATPase"/>
    <property type="match status" value="1"/>
</dbReference>
<accession>A0A857JLH9</accession>
<dbReference type="Pfam" id="PF07494">
    <property type="entry name" value="Reg_prop"/>
    <property type="match status" value="1"/>
</dbReference>
<evidence type="ECO:0000313" key="8">
    <source>
        <dbReference type="Proteomes" id="UP000464524"/>
    </source>
</evidence>
<name>A0A857JLH9_9ALTE</name>
<dbReference type="SUPFAM" id="SSF55874">
    <property type="entry name" value="ATPase domain of HSP90 chaperone/DNA topoisomerase II/histidine kinase"/>
    <property type="match status" value="1"/>
</dbReference>
<evidence type="ECO:0000256" key="1">
    <source>
        <dbReference type="ARBA" id="ARBA00000085"/>
    </source>
</evidence>
<dbReference type="Proteomes" id="UP000464524">
    <property type="component" value="Chromosome"/>
</dbReference>